<dbReference type="AlphaFoldDB" id="A0AAV1D5B8"/>
<reference evidence="2" key="1">
    <citation type="submission" date="2023-03" db="EMBL/GenBank/DDBJ databases">
        <authorList>
            <person name="Julca I."/>
        </authorList>
    </citation>
    <scope>NUCLEOTIDE SEQUENCE</scope>
</reference>
<name>A0AAV1D5B8_OLDCO</name>
<evidence type="ECO:0000313" key="3">
    <source>
        <dbReference type="Proteomes" id="UP001161247"/>
    </source>
</evidence>
<dbReference type="Proteomes" id="UP001161247">
    <property type="component" value="Chromosome 4"/>
</dbReference>
<evidence type="ECO:0000256" key="1">
    <source>
        <dbReference type="SAM" id="MobiDB-lite"/>
    </source>
</evidence>
<gene>
    <name evidence="2" type="ORF">OLC1_LOCUS11856</name>
</gene>
<evidence type="ECO:0000313" key="2">
    <source>
        <dbReference type="EMBL" id="CAI9102516.1"/>
    </source>
</evidence>
<organism evidence="2 3">
    <name type="scientific">Oldenlandia corymbosa var. corymbosa</name>
    <dbReference type="NCBI Taxonomy" id="529605"/>
    <lineage>
        <taxon>Eukaryota</taxon>
        <taxon>Viridiplantae</taxon>
        <taxon>Streptophyta</taxon>
        <taxon>Embryophyta</taxon>
        <taxon>Tracheophyta</taxon>
        <taxon>Spermatophyta</taxon>
        <taxon>Magnoliopsida</taxon>
        <taxon>eudicotyledons</taxon>
        <taxon>Gunneridae</taxon>
        <taxon>Pentapetalae</taxon>
        <taxon>asterids</taxon>
        <taxon>lamiids</taxon>
        <taxon>Gentianales</taxon>
        <taxon>Rubiaceae</taxon>
        <taxon>Rubioideae</taxon>
        <taxon>Spermacoceae</taxon>
        <taxon>Hedyotis-Oldenlandia complex</taxon>
        <taxon>Oldenlandia</taxon>
    </lineage>
</organism>
<keyword evidence="3" id="KW-1185">Reference proteome</keyword>
<feature type="region of interest" description="Disordered" evidence="1">
    <location>
        <begin position="117"/>
        <end position="148"/>
    </location>
</feature>
<sequence length="148" mass="15507">MKTFIAAGKKALDKPHQAPVVKGKQTQTLDKLHQAPVTEGNPLAIQSVDCPADDTITLLHDHRAIAADAVVALSDQEAIAAAAAAIIEGDKSVSYQSSSAIAAQTVAINREKSLSPAIIQSKDCRQESPLTTEGETPPIPQPPPNTEI</sequence>
<dbReference type="EMBL" id="OX459121">
    <property type="protein sequence ID" value="CAI9102516.1"/>
    <property type="molecule type" value="Genomic_DNA"/>
</dbReference>
<protein>
    <submittedName>
        <fullName evidence="2">OLC1v1000798C1</fullName>
    </submittedName>
</protein>
<feature type="compositionally biased region" description="Pro residues" evidence="1">
    <location>
        <begin position="137"/>
        <end position="148"/>
    </location>
</feature>
<proteinExistence type="predicted"/>
<accession>A0AAV1D5B8</accession>